<accession>K9ASI2</accession>
<dbReference type="Proteomes" id="UP000009885">
    <property type="component" value="Unassembled WGS sequence"/>
</dbReference>
<dbReference type="OrthoDB" id="1682640at2"/>
<dbReference type="GO" id="GO:0016788">
    <property type="term" value="F:hydrolase activity, acting on ester bonds"/>
    <property type="evidence" value="ECO:0007669"/>
    <property type="project" value="InterPro"/>
</dbReference>
<gene>
    <name evidence="1" type="ORF">C273_01860</name>
</gene>
<evidence type="ECO:0000313" key="2">
    <source>
        <dbReference type="Proteomes" id="UP000009885"/>
    </source>
</evidence>
<sequence>MAIEKNIENRIKRYFEQNNAIVFKHFGGAPGTPDGWPDLLIIYNNVPAYIEVKEPRGVLSTIQKAQIKKIRSKGVIAIATDDFNDAKRLKEAISNNDLTNCNKLGWSI</sequence>
<dbReference type="RefSeq" id="WP_009382128.1">
    <property type="nucleotide sequence ID" value="NZ_AMSQ01000002.1"/>
</dbReference>
<dbReference type="PATRIC" id="fig|1229783.3.peg.379"/>
<dbReference type="InterPro" id="IPR011856">
    <property type="entry name" value="tRNA_endonuc-like_dom_sf"/>
</dbReference>
<dbReference type="STRING" id="1229783.C273_01860"/>
<dbReference type="InterPro" id="IPR011335">
    <property type="entry name" value="Restrct_endonuc-II-like"/>
</dbReference>
<dbReference type="Gene3D" id="3.40.1350.10">
    <property type="match status" value="1"/>
</dbReference>
<evidence type="ECO:0000313" key="1">
    <source>
        <dbReference type="EMBL" id="EKU50348.1"/>
    </source>
</evidence>
<name>K9ASI2_9STAP</name>
<organism evidence="1 2">
    <name type="scientific">Staphylococcus massiliensis S46</name>
    <dbReference type="NCBI Taxonomy" id="1229783"/>
    <lineage>
        <taxon>Bacteria</taxon>
        <taxon>Bacillati</taxon>
        <taxon>Bacillota</taxon>
        <taxon>Bacilli</taxon>
        <taxon>Bacillales</taxon>
        <taxon>Staphylococcaceae</taxon>
        <taxon>Staphylococcus</taxon>
    </lineage>
</organism>
<proteinExistence type="predicted"/>
<dbReference type="AlphaFoldDB" id="K9ASI2"/>
<comment type="caution">
    <text evidence="1">The sequence shown here is derived from an EMBL/GenBank/DDBJ whole genome shotgun (WGS) entry which is preliminary data.</text>
</comment>
<keyword evidence="2" id="KW-1185">Reference proteome</keyword>
<dbReference type="GO" id="GO:0004518">
    <property type="term" value="F:nuclease activity"/>
    <property type="evidence" value="ECO:0007669"/>
    <property type="project" value="UniProtKB-KW"/>
</dbReference>
<protein>
    <submittedName>
        <fullName evidence="1">Uncharacterized protein</fullName>
    </submittedName>
</protein>
<dbReference type="SUPFAM" id="SSF52980">
    <property type="entry name" value="Restriction endonuclease-like"/>
    <property type="match status" value="1"/>
</dbReference>
<dbReference type="GO" id="GO:0003676">
    <property type="term" value="F:nucleic acid binding"/>
    <property type="evidence" value="ECO:0007669"/>
    <property type="project" value="InterPro"/>
</dbReference>
<dbReference type="EMBL" id="AMSQ01000002">
    <property type="protein sequence ID" value="EKU50348.1"/>
    <property type="molecule type" value="Genomic_DNA"/>
</dbReference>
<reference evidence="1 2" key="1">
    <citation type="journal article" date="2013" name="Genome Announc.">
        <title>Genome Sequence of Staphylococcus massiliensis Strain S46, Isolated from the Surface of Healthy Human Skin.</title>
        <authorList>
            <person name="Srivastav R."/>
            <person name="Singh A."/>
            <person name="Jangir P.K."/>
            <person name="Kumari C."/>
            <person name="Muduli S."/>
            <person name="Sharma R."/>
        </authorList>
    </citation>
    <scope>NUCLEOTIDE SEQUENCE [LARGE SCALE GENOMIC DNA]</scope>
    <source>
        <strain evidence="1 2">S46</strain>
    </source>
</reference>